<dbReference type="STRING" id="126957.T1IV87"/>
<feature type="signal peptide" evidence="1">
    <location>
        <begin position="1"/>
        <end position="20"/>
    </location>
</feature>
<dbReference type="HOGENOM" id="CLU_402447_0_0_1"/>
<keyword evidence="1" id="KW-0732">Signal</keyword>
<feature type="domain" description="Galaxin-like repeats" evidence="2">
    <location>
        <begin position="53"/>
        <end position="163"/>
    </location>
</feature>
<feature type="domain" description="Galaxin-like repeats" evidence="2">
    <location>
        <begin position="361"/>
        <end position="507"/>
    </location>
</feature>
<sequence length="684" mass="75438">MKSYFKTIVAVLSFVFEVSTMMPRREGPVDISAGYGPHPDLWKYASNDSRVSVFKPESELCCSGNVFPSSPNSYHRCCGSSQFDTTRQKCCDGVVHDLRPGFDCCGSAYFSVKEAKCCISPLDRKAILKQFPATILGDIDAIHSTLCCGLKLFNSKTHICCSADRATMPLGPPPPSSFPASNAESSGFPPMSASPNYMTIASNTPRFIIYQKEFKNTACCKGRIYDRSKESCGYGEDQPQTYESNSHFVQMNYPQPMTKFMCNTEEYSTKTHICCSHFSSENGTFNVVNTLMEKKWPNTVCCGSEIYNYETQLCCNFSKIHEQNADGSLECCGAGVFDVKKEQCCDGNAVVAVEALNGKDSCCGSEKIPYTSNAQMCCGNKVLEIPEMQPHERGSLQCCWEADGNSEPTLYDFKNETCCKGVKHANKDNFGVCCGSQFYNWDDQICCDGDLFNKSSMNDACCGKQVYDSMSHLCCDFKDGVVVQKKSRYETCCGTIAYDYKKEVCCSSDSHPRGYPMASYMPMELAETAVFPRTTSATSCCGLNVIDLETHQCCGSKPIEVTKEICCHYLDESHSFKAVAVAKITPHARCCGKDAYDPNTERCCNNTVVQGDKALVCCGSMLYDVEKQICCRGKVHTVDEEKKTVDCCAENLYDPASQVCCKGAIKDKGEAAPPTACCYPPEEF</sequence>
<protein>
    <recommendedName>
        <fullName evidence="2">Galaxin-like repeats domain-containing protein</fullName>
    </recommendedName>
</protein>
<keyword evidence="4" id="KW-1185">Reference proteome</keyword>
<feature type="chain" id="PRO_5004589969" description="Galaxin-like repeats domain-containing protein" evidence="1">
    <location>
        <begin position="21"/>
        <end position="684"/>
    </location>
</feature>
<dbReference type="PhylomeDB" id="T1IV87"/>
<proteinExistence type="predicted"/>
<organism evidence="3 4">
    <name type="scientific">Strigamia maritima</name>
    <name type="common">European centipede</name>
    <name type="synonym">Geophilus maritimus</name>
    <dbReference type="NCBI Taxonomy" id="126957"/>
    <lineage>
        <taxon>Eukaryota</taxon>
        <taxon>Metazoa</taxon>
        <taxon>Ecdysozoa</taxon>
        <taxon>Arthropoda</taxon>
        <taxon>Myriapoda</taxon>
        <taxon>Chilopoda</taxon>
        <taxon>Pleurostigmophora</taxon>
        <taxon>Geophilomorpha</taxon>
        <taxon>Linotaeniidae</taxon>
        <taxon>Strigamia</taxon>
    </lineage>
</organism>
<reference evidence="4" key="1">
    <citation type="submission" date="2011-05" db="EMBL/GenBank/DDBJ databases">
        <authorList>
            <person name="Richards S.R."/>
            <person name="Qu J."/>
            <person name="Jiang H."/>
            <person name="Jhangiani S.N."/>
            <person name="Agravi P."/>
            <person name="Goodspeed R."/>
            <person name="Gross S."/>
            <person name="Mandapat C."/>
            <person name="Jackson L."/>
            <person name="Mathew T."/>
            <person name="Pu L."/>
            <person name="Thornton R."/>
            <person name="Saada N."/>
            <person name="Wilczek-Boney K.B."/>
            <person name="Lee S."/>
            <person name="Kovar C."/>
            <person name="Wu Y."/>
            <person name="Scherer S.E."/>
            <person name="Worley K.C."/>
            <person name="Muzny D.M."/>
            <person name="Gibbs R."/>
        </authorList>
    </citation>
    <scope>NUCLEOTIDE SEQUENCE</scope>
    <source>
        <strain evidence="4">Brora</strain>
    </source>
</reference>
<reference evidence="3" key="2">
    <citation type="submission" date="2015-02" db="UniProtKB">
        <authorList>
            <consortium name="EnsemblMetazoa"/>
        </authorList>
    </citation>
    <scope>IDENTIFICATION</scope>
</reference>
<evidence type="ECO:0000256" key="1">
    <source>
        <dbReference type="SAM" id="SignalP"/>
    </source>
</evidence>
<evidence type="ECO:0000313" key="4">
    <source>
        <dbReference type="Proteomes" id="UP000014500"/>
    </source>
</evidence>
<dbReference type="InterPro" id="IPR055284">
    <property type="entry name" value="Galaxin-like"/>
</dbReference>
<dbReference type="InterPro" id="IPR056601">
    <property type="entry name" value="Galaxin_dom"/>
</dbReference>
<dbReference type="Proteomes" id="UP000014500">
    <property type="component" value="Unassembled WGS sequence"/>
</dbReference>
<evidence type="ECO:0000259" key="2">
    <source>
        <dbReference type="Pfam" id="PF24748"/>
    </source>
</evidence>
<evidence type="ECO:0000313" key="3">
    <source>
        <dbReference type="EnsemblMetazoa" id="SMAR005080-PA"/>
    </source>
</evidence>
<dbReference type="PANTHER" id="PTHR34490">
    <property type="entry name" value="PROTEIN CBG12054-RELATED"/>
    <property type="match status" value="1"/>
</dbReference>
<accession>T1IV87</accession>
<name>T1IV87_STRMM</name>
<dbReference type="EMBL" id="JH431578">
    <property type="status" value="NOT_ANNOTATED_CDS"/>
    <property type="molecule type" value="Genomic_DNA"/>
</dbReference>
<dbReference type="AlphaFoldDB" id="T1IV87"/>
<feature type="domain" description="Galaxin-like repeats" evidence="2">
    <location>
        <begin position="585"/>
        <end position="678"/>
    </location>
</feature>
<dbReference type="EnsemblMetazoa" id="SMAR005080-RA">
    <property type="protein sequence ID" value="SMAR005080-PA"/>
    <property type="gene ID" value="SMAR005080"/>
</dbReference>
<dbReference type="Pfam" id="PF24748">
    <property type="entry name" value="Galaxin_repeat"/>
    <property type="match status" value="3"/>
</dbReference>